<sequence>MDYHFSYREKNGSVCLILSYKVGSRWRQKTRQGFKTQREARQHQDELLEAAQKEIGVTLDKTLKAITLRQFWAIFKRDMQGRLTYGSILAYEDRVKRLTNILDLPIKDITPPVLMNEINGLPFAAKTKNLSLAAVGRVLRHAMTYKIIKTNPAFDVPQVQDRREQTVRAFNREEVAQILDHYQKHGRDPLYYLVVLIASRTGMRIGEIRGLTWDCVNFAAGTFKICKQWARTSRTSYGLTPCKTKNSNRTIPVPKNVLTALRKWKDSQPFRIDGMVFPPERLRTIQVYINSYIHKHYPGRSLHAFRHTYATLMLHETGDINLVANLLGDTIQTVSTTYANNTKDIQLAAAKAVNDIF</sequence>
<dbReference type="InterPro" id="IPR013762">
    <property type="entry name" value="Integrase-like_cat_sf"/>
</dbReference>
<keyword evidence="4" id="KW-0233">DNA recombination</keyword>
<dbReference type="RefSeq" id="WP_154488349.1">
    <property type="nucleotide sequence ID" value="NZ_VULN01000010.1"/>
</dbReference>
<dbReference type="Gene3D" id="1.10.150.130">
    <property type="match status" value="1"/>
</dbReference>
<proteinExistence type="inferred from homology"/>
<comment type="similarity">
    <text evidence="1">Belongs to the 'phage' integrase family.</text>
</comment>
<dbReference type="OrthoDB" id="9785687at2"/>
<dbReference type="GO" id="GO:0006310">
    <property type="term" value="P:DNA recombination"/>
    <property type="evidence" value="ECO:0007669"/>
    <property type="project" value="UniProtKB-KW"/>
</dbReference>
<name>A0A6N7VZN1_ACIFE</name>
<dbReference type="PANTHER" id="PTHR30349:SF64">
    <property type="entry name" value="PROPHAGE INTEGRASE INTD-RELATED"/>
    <property type="match status" value="1"/>
</dbReference>
<gene>
    <name evidence="6" type="ORF">FX155_07905</name>
</gene>
<accession>A0A6N7VZN1</accession>
<dbReference type="InterPro" id="IPR028259">
    <property type="entry name" value="AP2-like_int_N"/>
</dbReference>
<dbReference type="InterPro" id="IPR004107">
    <property type="entry name" value="Integrase_SAM-like_N"/>
</dbReference>
<dbReference type="InterPro" id="IPR002104">
    <property type="entry name" value="Integrase_catalytic"/>
</dbReference>
<dbReference type="GO" id="GO:0015074">
    <property type="term" value="P:DNA integration"/>
    <property type="evidence" value="ECO:0007669"/>
    <property type="project" value="UniProtKB-KW"/>
</dbReference>
<dbReference type="Proteomes" id="UP000441455">
    <property type="component" value="Unassembled WGS sequence"/>
</dbReference>
<keyword evidence="2" id="KW-0229">DNA integration</keyword>
<dbReference type="EMBL" id="VULN01000010">
    <property type="protein sequence ID" value="MSS82515.1"/>
    <property type="molecule type" value="Genomic_DNA"/>
</dbReference>
<evidence type="ECO:0000313" key="6">
    <source>
        <dbReference type="EMBL" id="MSS82515.1"/>
    </source>
</evidence>
<organism evidence="6 7">
    <name type="scientific">Acidaminococcus fermentans</name>
    <dbReference type="NCBI Taxonomy" id="905"/>
    <lineage>
        <taxon>Bacteria</taxon>
        <taxon>Bacillati</taxon>
        <taxon>Bacillota</taxon>
        <taxon>Negativicutes</taxon>
        <taxon>Acidaminococcales</taxon>
        <taxon>Acidaminococcaceae</taxon>
        <taxon>Acidaminococcus</taxon>
    </lineage>
</organism>
<reference evidence="6 7" key="1">
    <citation type="submission" date="2019-08" db="EMBL/GenBank/DDBJ databases">
        <title>In-depth cultivation of the pig gut microbiome towards novel bacterial diversity and tailored functional studies.</title>
        <authorList>
            <person name="Wylensek D."/>
            <person name="Hitch T.C.A."/>
            <person name="Clavel T."/>
        </authorList>
    </citation>
    <scope>NUCLEOTIDE SEQUENCE [LARGE SCALE GENOMIC DNA]</scope>
    <source>
        <strain evidence="6 7">WCA-389-WT-5B</strain>
    </source>
</reference>
<dbReference type="AlphaFoldDB" id="A0A6N7VZN1"/>
<dbReference type="Gene3D" id="1.10.443.10">
    <property type="entry name" value="Intergrase catalytic core"/>
    <property type="match status" value="1"/>
</dbReference>
<evidence type="ECO:0000256" key="2">
    <source>
        <dbReference type="ARBA" id="ARBA00022908"/>
    </source>
</evidence>
<feature type="domain" description="Tyr recombinase" evidence="5">
    <location>
        <begin position="165"/>
        <end position="351"/>
    </location>
</feature>
<comment type="caution">
    <text evidence="6">The sequence shown here is derived from an EMBL/GenBank/DDBJ whole genome shotgun (WGS) entry which is preliminary data.</text>
</comment>
<dbReference type="Pfam" id="PF00589">
    <property type="entry name" value="Phage_integrase"/>
    <property type="match status" value="1"/>
</dbReference>
<evidence type="ECO:0000256" key="4">
    <source>
        <dbReference type="ARBA" id="ARBA00023172"/>
    </source>
</evidence>
<dbReference type="PROSITE" id="PS51898">
    <property type="entry name" value="TYR_RECOMBINASE"/>
    <property type="match status" value="1"/>
</dbReference>
<evidence type="ECO:0000256" key="1">
    <source>
        <dbReference type="ARBA" id="ARBA00008857"/>
    </source>
</evidence>
<dbReference type="CDD" id="cd01189">
    <property type="entry name" value="INT_ICEBs1_C_like"/>
    <property type="match status" value="1"/>
</dbReference>
<keyword evidence="3" id="KW-0238">DNA-binding</keyword>
<dbReference type="InterPro" id="IPR050090">
    <property type="entry name" value="Tyrosine_recombinase_XerCD"/>
</dbReference>
<dbReference type="InterPro" id="IPR011010">
    <property type="entry name" value="DNA_brk_join_enz"/>
</dbReference>
<evidence type="ECO:0000313" key="7">
    <source>
        <dbReference type="Proteomes" id="UP000441455"/>
    </source>
</evidence>
<protein>
    <submittedName>
        <fullName evidence="6">Site-specific integrase</fullName>
    </submittedName>
</protein>
<dbReference type="InterPro" id="IPR010998">
    <property type="entry name" value="Integrase_recombinase_N"/>
</dbReference>
<evidence type="ECO:0000259" key="5">
    <source>
        <dbReference type="PROSITE" id="PS51898"/>
    </source>
</evidence>
<dbReference type="SUPFAM" id="SSF56349">
    <property type="entry name" value="DNA breaking-rejoining enzymes"/>
    <property type="match status" value="1"/>
</dbReference>
<dbReference type="Pfam" id="PF14659">
    <property type="entry name" value="Phage_int_SAM_3"/>
    <property type="match status" value="1"/>
</dbReference>
<evidence type="ECO:0000256" key="3">
    <source>
        <dbReference type="ARBA" id="ARBA00023125"/>
    </source>
</evidence>
<dbReference type="PANTHER" id="PTHR30349">
    <property type="entry name" value="PHAGE INTEGRASE-RELATED"/>
    <property type="match status" value="1"/>
</dbReference>
<dbReference type="GO" id="GO:0003677">
    <property type="term" value="F:DNA binding"/>
    <property type="evidence" value="ECO:0007669"/>
    <property type="project" value="UniProtKB-KW"/>
</dbReference>
<dbReference type="Pfam" id="PF14657">
    <property type="entry name" value="Arm-DNA-bind_4"/>
    <property type="match status" value="1"/>
</dbReference>